<dbReference type="Proteomes" id="UP000053675">
    <property type="component" value="Unassembled WGS sequence"/>
</dbReference>
<name>A0A084UCP1_9HYPH</name>
<dbReference type="PATRIC" id="fig|472175.3.peg.1776"/>
<dbReference type="EMBL" id="JMQM01000001">
    <property type="protein sequence ID" value="KFB10727.1"/>
    <property type="molecule type" value="Genomic_DNA"/>
</dbReference>
<sequence>MEITLADAPAPHDVPLEIVEMDLALRHQDLVAKGFEGAVQEALEHVGGRILFKMRLCGHADCDWVAAVELQSDSNDTLAIISQSTEGGPLKVEDARSSDLPVAAIATGFASLERFFPPVPENLRPVEPAPVSSDA</sequence>
<evidence type="ECO:0000313" key="2">
    <source>
        <dbReference type="Proteomes" id="UP000053675"/>
    </source>
</evidence>
<keyword evidence="2" id="KW-1185">Reference proteome</keyword>
<comment type="caution">
    <text evidence="1">The sequence shown here is derived from an EMBL/GenBank/DDBJ whole genome shotgun (WGS) entry which is preliminary data.</text>
</comment>
<dbReference type="AlphaFoldDB" id="A0A084UCP1"/>
<organism evidence="1 2">
    <name type="scientific">Nitratireductor basaltis</name>
    <dbReference type="NCBI Taxonomy" id="472175"/>
    <lineage>
        <taxon>Bacteria</taxon>
        <taxon>Pseudomonadati</taxon>
        <taxon>Pseudomonadota</taxon>
        <taxon>Alphaproteobacteria</taxon>
        <taxon>Hyphomicrobiales</taxon>
        <taxon>Phyllobacteriaceae</taxon>
        <taxon>Nitratireductor</taxon>
    </lineage>
</organism>
<proteinExistence type="predicted"/>
<dbReference type="RefSeq" id="WP_200875510.1">
    <property type="nucleotide sequence ID" value="NZ_JMQM01000001.1"/>
</dbReference>
<dbReference type="eggNOG" id="ENOG5031BUG">
    <property type="taxonomic scope" value="Bacteria"/>
</dbReference>
<protein>
    <submittedName>
        <fullName evidence="1">Uncharacterized protein</fullName>
    </submittedName>
</protein>
<gene>
    <name evidence="1" type="ORF">EL18_01767</name>
</gene>
<reference evidence="1 2" key="1">
    <citation type="submission" date="2014-05" db="EMBL/GenBank/DDBJ databases">
        <title>Draft Genome Sequence of Nitratireductor basaltis Strain UMTGB225, A Marine Bacterium Isolated from Green Barrel Tunicate.</title>
        <authorList>
            <person name="Gan H.Y."/>
        </authorList>
    </citation>
    <scope>NUCLEOTIDE SEQUENCE [LARGE SCALE GENOMIC DNA]</scope>
    <source>
        <strain evidence="1 2">UMTGB225</strain>
    </source>
</reference>
<accession>A0A084UCP1</accession>
<evidence type="ECO:0000313" key="1">
    <source>
        <dbReference type="EMBL" id="KFB10727.1"/>
    </source>
</evidence>